<evidence type="ECO:0000259" key="10">
    <source>
        <dbReference type="PROSITE" id="PS50928"/>
    </source>
</evidence>
<evidence type="ECO:0000256" key="6">
    <source>
        <dbReference type="ARBA" id="ARBA00022692"/>
    </source>
</evidence>
<keyword evidence="8 9" id="KW-0472">Membrane</keyword>
<feature type="transmembrane region" description="Helical" evidence="9">
    <location>
        <begin position="278"/>
        <end position="300"/>
    </location>
</feature>
<comment type="subcellular location">
    <subcellularLocation>
        <location evidence="9">Cell inner membrane</location>
        <topology evidence="9">Multi-pass membrane protein</topology>
    </subcellularLocation>
    <subcellularLocation>
        <location evidence="1">Cell membrane</location>
        <topology evidence="1">Multi-pass membrane protein</topology>
    </subcellularLocation>
</comment>
<dbReference type="Pfam" id="PF00528">
    <property type="entry name" value="BPD_transp_1"/>
    <property type="match status" value="1"/>
</dbReference>
<dbReference type="RefSeq" id="WP_381423524.1">
    <property type="nucleotide sequence ID" value="NZ_JBHSDH010000013.1"/>
</dbReference>
<dbReference type="CDD" id="cd06261">
    <property type="entry name" value="TM_PBP2"/>
    <property type="match status" value="1"/>
</dbReference>
<keyword evidence="12" id="KW-1185">Reference proteome</keyword>
<dbReference type="SUPFAM" id="SSF161098">
    <property type="entry name" value="MetI-like"/>
    <property type="match status" value="1"/>
</dbReference>
<organism evidence="11 12">
    <name type="scientific">Sphingorhabdus arenilitoris</name>
    <dbReference type="NCBI Taxonomy" id="1490041"/>
    <lineage>
        <taxon>Bacteria</taxon>
        <taxon>Pseudomonadati</taxon>
        <taxon>Pseudomonadota</taxon>
        <taxon>Alphaproteobacteria</taxon>
        <taxon>Sphingomonadales</taxon>
        <taxon>Sphingomonadaceae</taxon>
        <taxon>Sphingorhabdus</taxon>
    </lineage>
</organism>
<gene>
    <name evidence="11" type="primary">pstA</name>
    <name evidence="11" type="ORF">ACFOWX_09550</name>
</gene>
<evidence type="ECO:0000256" key="7">
    <source>
        <dbReference type="ARBA" id="ARBA00022989"/>
    </source>
</evidence>
<feature type="transmembrane region" description="Helical" evidence="9">
    <location>
        <begin position="250"/>
        <end position="271"/>
    </location>
</feature>
<dbReference type="Gene3D" id="1.10.3720.10">
    <property type="entry name" value="MetI-like"/>
    <property type="match status" value="1"/>
</dbReference>
<evidence type="ECO:0000256" key="5">
    <source>
        <dbReference type="ARBA" id="ARBA00022475"/>
    </source>
</evidence>
<sequence>MTDTAAAPKKAPTNWQSDEMQRRIAKRYAAETRFKFMGYFAIGLSVLFLAFLLFTMVGKGLNGFRQTQIALSVDLPALSAGANPESLRGPNANATLQSMDLPGIVNLAVTRGYGEKGINYVSANAAVTLREQLLDNPDLITQKTKIWLPAASPLDIAYKGTGSAEMEKAARELSAQGNLKSGFNWNFLSASDATDPADVGIWGALKGSLLTLIVTLSMAFPVGVLAALYLEEYAPKNKFTDLIEVSINNLAAVPSIIFGLLGLVVFLTWFGMPRSSSLVGGLTLALMTMPVIVIAGRNAIKSVPPSIREAAMGIGASPVQVVFHHVLPLALPGILTGTIIGMARALGETAPLLMIGMVAFISSPPGGFGDAATALPVQIFLWSDEVNRGFVEKTSAAIIILLIFLLGMNALAIYLRNKFETRW</sequence>
<dbReference type="PROSITE" id="PS50928">
    <property type="entry name" value="ABC_TM1"/>
    <property type="match status" value="1"/>
</dbReference>
<dbReference type="Proteomes" id="UP001595887">
    <property type="component" value="Unassembled WGS sequence"/>
</dbReference>
<evidence type="ECO:0000313" key="12">
    <source>
        <dbReference type="Proteomes" id="UP001595887"/>
    </source>
</evidence>
<name>A0ABV8RIF1_9SPHN</name>
<evidence type="ECO:0000256" key="4">
    <source>
        <dbReference type="ARBA" id="ARBA00022448"/>
    </source>
</evidence>
<dbReference type="InterPro" id="IPR024573">
    <property type="entry name" value="DUF3333"/>
</dbReference>
<keyword evidence="6 9" id="KW-0812">Transmembrane</keyword>
<evidence type="ECO:0000256" key="8">
    <source>
        <dbReference type="ARBA" id="ARBA00023136"/>
    </source>
</evidence>
<dbReference type="InterPro" id="IPR005672">
    <property type="entry name" value="Phosphate_PstA"/>
</dbReference>
<keyword evidence="5 9" id="KW-1003">Cell membrane</keyword>
<dbReference type="InterPro" id="IPR035906">
    <property type="entry name" value="MetI-like_sf"/>
</dbReference>
<accession>A0ABV8RIF1</accession>
<dbReference type="NCBIfam" id="TIGR00974">
    <property type="entry name" value="3a0107s02c"/>
    <property type="match status" value="1"/>
</dbReference>
<feature type="transmembrane region" description="Helical" evidence="9">
    <location>
        <begin position="209"/>
        <end position="230"/>
    </location>
</feature>
<protein>
    <recommendedName>
        <fullName evidence="3 9">Phosphate transport system permease protein PstA</fullName>
    </recommendedName>
</protein>
<evidence type="ECO:0000313" key="11">
    <source>
        <dbReference type="EMBL" id="MFC4292655.1"/>
    </source>
</evidence>
<comment type="caution">
    <text evidence="11">The sequence shown here is derived from an EMBL/GenBank/DDBJ whole genome shotgun (WGS) entry which is preliminary data.</text>
</comment>
<keyword evidence="4" id="KW-0813">Transport</keyword>
<dbReference type="Pfam" id="PF11812">
    <property type="entry name" value="DUF3333"/>
    <property type="match status" value="1"/>
</dbReference>
<keyword evidence="7 9" id="KW-1133">Transmembrane helix</keyword>
<proteinExistence type="inferred from homology"/>
<dbReference type="EMBL" id="JBHSDH010000013">
    <property type="protein sequence ID" value="MFC4292655.1"/>
    <property type="molecule type" value="Genomic_DNA"/>
</dbReference>
<feature type="transmembrane region" description="Helical" evidence="9">
    <location>
        <begin position="320"/>
        <end position="340"/>
    </location>
</feature>
<evidence type="ECO:0000256" key="2">
    <source>
        <dbReference type="ARBA" id="ARBA00007069"/>
    </source>
</evidence>
<reference evidence="12" key="1">
    <citation type="journal article" date="2019" name="Int. J. Syst. Evol. Microbiol.">
        <title>The Global Catalogue of Microorganisms (GCM) 10K type strain sequencing project: providing services to taxonomists for standard genome sequencing and annotation.</title>
        <authorList>
            <consortium name="The Broad Institute Genomics Platform"/>
            <consortium name="The Broad Institute Genome Sequencing Center for Infectious Disease"/>
            <person name="Wu L."/>
            <person name="Ma J."/>
        </authorList>
    </citation>
    <scope>NUCLEOTIDE SEQUENCE [LARGE SCALE GENOMIC DNA]</scope>
    <source>
        <strain evidence="12">CECT 8531</strain>
    </source>
</reference>
<dbReference type="InterPro" id="IPR000515">
    <property type="entry name" value="MetI-like"/>
</dbReference>
<evidence type="ECO:0000256" key="9">
    <source>
        <dbReference type="RuleBase" id="RU363043"/>
    </source>
</evidence>
<evidence type="ECO:0000256" key="1">
    <source>
        <dbReference type="ARBA" id="ARBA00004651"/>
    </source>
</evidence>
<evidence type="ECO:0000256" key="3">
    <source>
        <dbReference type="ARBA" id="ARBA00016864"/>
    </source>
</evidence>
<feature type="transmembrane region" description="Helical" evidence="9">
    <location>
        <begin position="395"/>
        <end position="415"/>
    </location>
</feature>
<feature type="transmembrane region" description="Helical" evidence="9">
    <location>
        <begin position="36"/>
        <end position="57"/>
    </location>
</feature>
<feature type="domain" description="ABC transmembrane type-1" evidence="10">
    <location>
        <begin position="205"/>
        <end position="412"/>
    </location>
</feature>
<comment type="similarity">
    <text evidence="2 9">Belongs to the binding-protein-dependent transport system permease family. CysTW subfamily.</text>
</comment>
<dbReference type="PANTHER" id="PTHR43470">
    <property type="entry name" value="PHOSPHATE TRANSPORT SYSTEM PERMEASE PROTEIN PSTA-RELATED"/>
    <property type="match status" value="1"/>
</dbReference>
<dbReference type="PANTHER" id="PTHR43470:SF5">
    <property type="entry name" value="PHOSPHATE TRANSPORT SYSTEM PERMEASE PROTEIN PSTA"/>
    <property type="match status" value="1"/>
</dbReference>